<evidence type="ECO:0000313" key="2">
    <source>
        <dbReference type="EMBL" id="OKH30890.1"/>
    </source>
</evidence>
<organism evidence="2 3">
    <name type="scientific">[Phormidium ambiguum] IAM M-71</name>
    <dbReference type="NCBI Taxonomy" id="454136"/>
    <lineage>
        <taxon>Bacteria</taxon>
        <taxon>Bacillati</taxon>
        <taxon>Cyanobacteriota</taxon>
        <taxon>Cyanophyceae</taxon>
        <taxon>Oscillatoriophycideae</taxon>
        <taxon>Aerosakkonematales</taxon>
        <taxon>Aerosakkonemataceae</taxon>
        <taxon>Floridanema</taxon>
    </lineage>
</organism>
<gene>
    <name evidence="2" type="ORF">NIES2119_29910</name>
</gene>
<comment type="caution">
    <text evidence="2">The sequence shown here is derived from an EMBL/GenBank/DDBJ whole genome shotgun (WGS) entry which is preliminary data.</text>
</comment>
<dbReference type="InterPro" id="IPR018306">
    <property type="entry name" value="Phage_T5_Orf172_DNA-bd"/>
</dbReference>
<reference evidence="2 3" key="1">
    <citation type="submission" date="2016-11" db="EMBL/GenBank/DDBJ databases">
        <title>Draft Genome Sequences of Nine Cyanobacterial Strains from Diverse Habitats.</title>
        <authorList>
            <person name="Zhu T."/>
            <person name="Hou S."/>
            <person name="Lu X."/>
            <person name="Hess W.R."/>
        </authorList>
    </citation>
    <scope>NUCLEOTIDE SEQUENCE [LARGE SCALE GENOMIC DNA]</scope>
    <source>
        <strain evidence="2 3">IAM M-71</strain>
    </source>
</reference>
<feature type="domain" description="Bacteriophage T5 Orf172 DNA-binding" evidence="1">
    <location>
        <begin position="126"/>
        <end position="201"/>
    </location>
</feature>
<dbReference type="STRING" id="454136.NIES2119_29910"/>
<proteinExistence type="predicted"/>
<dbReference type="EMBL" id="MRCE01000057">
    <property type="protein sequence ID" value="OKH30890.1"/>
    <property type="molecule type" value="Genomic_DNA"/>
</dbReference>
<dbReference type="Pfam" id="PF13455">
    <property type="entry name" value="MUG113"/>
    <property type="match status" value="1"/>
</dbReference>
<dbReference type="AlphaFoldDB" id="A0A1U7I405"/>
<evidence type="ECO:0000313" key="3">
    <source>
        <dbReference type="Proteomes" id="UP000185860"/>
    </source>
</evidence>
<dbReference type="RefSeq" id="WP_084555334.1">
    <property type="nucleotide sequence ID" value="NZ_MRCE01000057.1"/>
</dbReference>
<name>A0A1U7I405_9CYAN</name>
<accession>A0A1U7I405</accession>
<dbReference type="Proteomes" id="UP000185860">
    <property type="component" value="Unassembled WGS sequence"/>
</dbReference>
<protein>
    <recommendedName>
        <fullName evidence="1">Bacteriophage T5 Orf172 DNA-binding domain-containing protein</fullName>
    </recommendedName>
</protein>
<dbReference type="OrthoDB" id="483816at2"/>
<sequence length="205" mass="23428">MNVNPPLHSWYASIITNNSSEVYCDHLAVCLLLELIPNVTQEQRFITPILTSINALATVVKAPDIEVKHSLELLQELSFIQINYPHEPELLLAGLIQIALNRSRISQLSETTAKNERSGYLYIVRSGLSNQYKIGRTNNFQKRLKTLQTSCTVQLTVVKTFFSLDAVSLEKTAHDKFAHFRQKGEWFELNSSQLTQLLSWLERCH</sequence>
<evidence type="ECO:0000259" key="1">
    <source>
        <dbReference type="SMART" id="SM00974"/>
    </source>
</evidence>
<dbReference type="SMART" id="SM00974">
    <property type="entry name" value="T5orf172"/>
    <property type="match status" value="1"/>
</dbReference>